<dbReference type="GeneTree" id="ENSGT00940000160164"/>
<dbReference type="AlphaFoldDB" id="A0A8I3NJI3"/>
<organism evidence="8 9">
    <name type="scientific">Canis lupus familiaris</name>
    <name type="common">Dog</name>
    <name type="synonym">Canis familiaris</name>
    <dbReference type="NCBI Taxonomy" id="9615"/>
    <lineage>
        <taxon>Eukaryota</taxon>
        <taxon>Metazoa</taxon>
        <taxon>Chordata</taxon>
        <taxon>Craniata</taxon>
        <taxon>Vertebrata</taxon>
        <taxon>Euteleostomi</taxon>
        <taxon>Mammalia</taxon>
        <taxon>Eutheria</taxon>
        <taxon>Laurasiatheria</taxon>
        <taxon>Carnivora</taxon>
        <taxon>Caniformia</taxon>
        <taxon>Canidae</taxon>
        <taxon>Canis</taxon>
    </lineage>
</organism>
<dbReference type="GO" id="GO:0038084">
    <property type="term" value="P:vascular endothelial growth factor signaling pathway"/>
    <property type="evidence" value="ECO:0000318"/>
    <property type="project" value="GO_Central"/>
</dbReference>
<feature type="region of interest" description="Disordered" evidence="6">
    <location>
        <begin position="422"/>
        <end position="453"/>
    </location>
</feature>
<comment type="similarity">
    <text evidence="1 5">Belongs to the PDGF/VEGF growth factor family.</text>
</comment>
<feature type="compositionally biased region" description="Low complexity" evidence="6">
    <location>
        <begin position="109"/>
        <end position="133"/>
    </location>
</feature>
<evidence type="ECO:0000256" key="5">
    <source>
        <dbReference type="RuleBase" id="RU003818"/>
    </source>
</evidence>
<dbReference type="GO" id="GO:0002040">
    <property type="term" value="P:sprouting angiogenesis"/>
    <property type="evidence" value="ECO:0000318"/>
    <property type="project" value="GO_Central"/>
</dbReference>
<dbReference type="Gene3D" id="2.10.90.10">
    <property type="entry name" value="Cystine-knot cytokines"/>
    <property type="match status" value="1"/>
</dbReference>
<evidence type="ECO:0000256" key="1">
    <source>
        <dbReference type="ARBA" id="ARBA00006686"/>
    </source>
</evidence>
<dbReference type="GO" id="GO:0051781">
    <property type="term" value="P:positive regulation of cell division"/>
    <property type="evidence" value="ECO:0007669"/>
    <property type="project" value="UniProtKB-KW"/>
</dbReference>
<feature type="compositionally biased region" description="Low complexity" evidence="6">
    <location>
        <begin position="44"/>
        <end position="74"/>
    </location>
</feature>
<evidence type="ECO:0000313" key="9">
    <source>
        <dbReference type="Proteomes" id="UP000805418"/>
    </source>
</evidence>
<dbReference type="GO" id="GO:0005615">
    <property type="term" value="C:extracellular space"/>
    <property type="evidence" value="ECO:0000318"/>
    <property type="project" value="GO_Central"/>
</dbReference>
<evidence type="ECO:0000259" key="7">
    <source>
        <dbReference type="PROSITE" id="PS50278"/>
    </source>
</evidence>
<dbReference type="Reactome" id="R-CFA-194313">
    <property type="pathway name" value="VEGF ligand-receptor interactions"/>
</dbReference>
<accession>A0A8I3NJI3</accession>
<dbReference type="InterPro" id="IPR000072">
    <property type="entry name" value="PDGF/VEGF_dom"/>
</dbReference>
<dbReference type="CDD" id="cd00135">
    <property type="entry name" value="PDGF"/>
    <property type="match status" value="1"/>
</dbReference>
<reference evidence="8" key="2">
    <citation type="submission" date="2025-08" db="UniProtKB">
        <authorList>
            <consortium name="Ensembl"/>
        </authorList>
    </citation>
    <scope>IDENTIFICATION</scope>
    <source>
        <strain evidence="8">Boxer</strain>
    </source>
</reference>
<feature type="compositionally biased region" description="Basic residues" evidence="6">
    <location>
        <begin position="85"/>
        <end position="95"/>
    </location>
</feature>
<dbReference type="GO" id="GO:0008083">
    <property type="term" value="F:growth factor activity"/>
    <property type="evidence" value="ECO:0000318"/>
    <property type="project" value="GO_Central"/>
</dbReference>
<dbReference type="Ensembl" id="ENSCAFT00845026564.1">
    <property type="protein sequence ID" value="ENSCAFP00845020941.1"/>
    <property type="gene ID" value="ENSCAFG00845014841.1"/>
</dbReference>
<keyword evidence="4" id="KW-0497">Mitogen</keyword>
<dbReference type="Proteomes" id="UP000805418">
    <property type="component" value="Chromosome 8"/>
</dbReference>
<dbReference type="FunCoup" id="A0A8I3NJI3">
    <property type="interactions" value="6"/>
</dbReference>
<dbReference type="PANTHER" id="PTHR12025">
    <property type="entry name" value="VASCULAR ENDOTHELIAL GROWTH FACTOR"/>
    <property type="match status" value="1"/>
</dbReference>
<evidence type="ECO:0000256" key="4">
    <source>
        <dbReference type="ARBA" id="ARBA00023246"/>
    </source>
</evidence>
<dbReference type="GO" id="GO:0048010">
    <property type="term" value="P:vascular endothelial growth factor receptor signaling pathway"/>
    <property type="evidence" value="ECO:0000318"/>
    <property type="project" value="GO_Central"/>
</dbReference>
<dbReference type="PROSITE" id="PS50278">
    <property type="entry name" value="PDGF_2"/>
    <property type="match status" value="1"/>
</dbReference>
<evidence type="ECO:0000256" key="3">
    <source>
        <dbReference type="ARBA" id="ARBA00023157"/>
    </source>
</evidence>
<protein>
    <submittedName>
        <fullName evidence="8">Placental growth factor</fullName>
    </submittedName>
</protein>
<dbReference type="GO" id="GO:0005172">
    <property type="term" value="F:vascular endothelial growth factor receptor binding"/>
    <property type="evidence" value="ECO:0000318"/>
    <property type="project" value="GO_Central"/>
</dbReference>
<reference evidence="8" key="1">
    <citation type="submission" date="2020-03" db="EMBL/GenBank/DDBJ databases">
        <title>Long-read based genome assembly of a Labrador retriever dog.</title>
        <authorList>
            <person name="Eory L."/>
            <person name="Zhang W."/>
            <person name="Schoenebeck J."/>
        </authorList>
    </citation>
    <scope>NUCLEOTIDE SEQUENCE [LARGE SCALE GENOMIC DNA]</scope>
    <source>
        <strain evidence="8">Labrador retriever</strain>
    </source>
</reference>
<dbReference type="GO" id="GO:0060754">
    <property type="term" value="P:positive regulation of mast cell chemotaxis"/>
    <property type="evidence" value="ECO:0000318"/>
    <property type="project" value="GO_Central"/>
</dbReference>
<dbReference type="SMART" id="SM00141">
    <property type="entry name" value="PDGF"/>
    <property type="match status" value="1"/>
</dbReference>
<evidence type="ECO:0000256" key="6">
    <source>
        <dbReference type="SAM" id="MobiDB-lite"/>
    </source>
</evidence>
<dbReference type="GO" id="GO:0050930">
    <property type="term" value="P:induction of positive chemotaxis"/>
    <property type="evidence" value="ECO:0000318"/>
    <property type="project" value="GO_Central"/>
</dbReference>
<feature type="compositionally biased region" description="Low complexity" evidence="6">
    <location>
        <begin position="217"/>
        <end position="239"/>
    </location>
</feature>
<dbReference type="PROSITE" id="PS00249">
    <property type="entry name" value="PDGF_1"/>
    <property type="match status" value="1"/>
</dbReference>
<dbReference type="Reactome" id="R-CFA-195399">
    <property type="pathway name" value="VEGF binds to VEGFR leading to receptor dimerization"/>
</dbReference>
<keyword evidence="2 5" id="KW-0339">Growth factor</keyword>
<evidence type="ECO:0000313" key="8">
    <source>
        <dbReference type="Ensembl" id="ENSCAFP00845020941.1"/>
    </source>
</evidence>
<dbReference type="GO" id="GO:0001666">
    <property type="term" value="P:response to hypoxia"/>
    <property type="evidence" value="ECO:0000318"/>
    <property type="project" value="GO_Central"/>
</dbReference>
<keyword evidence="3" id="KW-1015">Disulfide bond</keyword>
<name>A0A8I3NJI3_CANLF</name>
<dbReference type="GO" id="GO:0016020">
    <property type="term" value="C:membrane"/>
    <property type="evidence" value="ECO:0007669"/>
    <property type="project" value="InterPro"/>
</dbReference>
<feature type="compositionally biased region" description="Gly residues" evidence="6">
    <location>
        <begin position="97"/>
        <end position="108"/>
    </location>
</feature>
<dbReference type="GO" id="GO:0042056">
    <property type="term" value="F:chemoattractant activity"/>
    <property type="evidence" value="ECO:0000318"/>
    <property type="project" value="GO_Central"/>
</dbReference>
<feature type="compositionally biased region" description="Basic residues" evidence="6">
    <location>
        <begin position="423"/>
        <end position="437"/>
    </location>
</feature>
<feature type="domain" description="Platelet-derived growth factor (PDGF) family profile" evidence="7">
    <location>
        <begin position="322"/>
        <end position="418"/>
    </location>
</feature>
<dbReference type="InterPro" id="IPR023581">
    <property type="entry name" value="PD_growth_factor_CS"/>
</dbReference>
<feature type="region of interest" description="Disordered" evidence="6">
    <location>
        <begin position="1"/>
        <end position="245"/>
    </location>
</feature>
<evidence type="ECO:0000256" key="2">
    <source>
        <dbReference type="ARBA" id="ARBA00023030"/>
    </source>
</evidence>
<proteinExistence type="inferred from homology"/>
<dbReference type="InterPro" id="IPR029034">
    <property type="entry name" value="Cystine-knot_cytokine"/>
</dbReference>
<reference evidence="8" key="3">
    <citation type="submission" date="2025-09" db="UniProtKB">
        <authorList>
            <consortium name="Ensembl"/>
        </authorList>
    </citation>
    <scope>IDENTIFICATION</scope>
    <source>
        <strain evidence="8">Boxer</strain>
    </source>
</reference>
<gene>
    <name evidence="8" type="primary">PGF</name>
</gene>
<dbReference type="OrthoDB" id="6370328at2759"/>
<dbReference type="Pfam" id="PF00341">
    <property type="entry name" value="PDGF"/>
    <property type="match status" value="1"/>
</dbReference>
<feature type="compositionally biased region" description="Pro residues" evidence="6">
    <location>
        <begin position="134"/>
        <end position="144"/>
    </location>
</feature>
<dbReference type="SUPFAM" id="SSF57501">
    <property type="entry name" value="Cystine-knot cytokines"/>
    <property type="match status" value="1"/>
</dbReference>
<sequence>MRPKQAGALWEPRLLHLPNRLGNLTPRGRRGGTGGTAKGQADLRPAGAGAASPGAARSGPAAVAGLPHLAAAPRGPGGAGAQPRGHGRPAGHRAPRGPGGGGGAGRGGAAAAAAAAAAAGAGAVGAPLPRARASPPPPQPPRRPLPGLVGGGRGWPAAPPHSRPLKPGRQRAASQKGAAVGGGGCSSPGQRERPRGRAGRPTGSTRGPACPAPPRPAGRSASGAPAPALPAGPRLPGLPEDAPATCGDLEAAVRSSPPVPGAPPGGRAWWFPLGTSWLGTSEKMPAMRLFTCFLQLLAGLALPAMPPQQLALSAGNGSSEVEVVPFQQVWGRSYCRALEKLVDVLSEYPDEVEHMFNPSCVSLLRCSGCCGDENLHCMPVETANVTMQLLMIHSTGRPSYVELTFSQHIRCQCRPPLEDMKLERRRPKGRGKRKREKQRPTDCHLCGHTVPQR</sequence>
<keyword evidence="9" id="KW-1185">Reference proteome</keyword>
<dbReference type="FunFam" id="2.10.90.10:FF:000031">
    <property type="entry name" value="placenta growth factor isoform X2"/>
    <property type="match status" value="1"/>
</dbReference>
<dbReference type="InterPro" id="IPR050507">
    <property type="entry name" value="PDGF/VEGF_growth_factor"/>
</dbReference>
<dbReference type="PANTHER" id="PTHR12025:SF9">
    <property type="entry name" value="PLACENTA GROWTH FACTOR"/>
    <property type="match status" value="1"/>
</dbReference>